<evidence type="ECO:0000256" key="1">
    <source>
        <dbReference type="ARBA" id="ARBA00004273"/>
    </source>
</evidence>
<dbReference type="GO" id="GO:0005743">
    <property type="term" value="C:mitochondrial inner membrane"/>
    <property type="evidence" value="ECO:0007669"/>
    <property type="project" value="UniProtKB-SubCell"/>
</dbReference>
<protein>
    <recommendedName>
        <fullName evidence="14 15">ATP synthase F(0) complex subunit e, mitochondrial</fullName>
    </recommendedName>
</protein>
<keyword evidence="9 15" id="KW-0496">Mitochondrion</keyword>
<evidence type="ECO:0000313" key="17">
    <source>
        <dbReference type="Proteomes" id="UP001190640"/>
    </source>
</evidence>
<proteinExistence type="inferred from homology"/>
<dbReference type="GO" id="GO:0015986">
    <property type="term" value="P:proton motive force-driven ATP synthesis"/>
    <property type="evidence" value="ECO:0007669"/>
    <property type="project" value="InterPro"/>
</dbReference>
<dbReference type="PANTHER" id="PTHR12427:SF1">
    <property type="entry name" value="ATP SYNTHASE SUBUNIT E, MITOCHONDRIAL"/>
    <property type="match status" value="1"/>
</dbReference>
<dbReference type="GO" id="GO:0015078">
    <property type="term" value="F:proton transmembrane transporter activity"/>
    <property type="evidence" value="ECO:0007669"/>
    <property type="project" value="InterPro"/>
</dbReference>
<evidence type="ECO:0000313" key="18">
    <source>
        <dbReference type="RefSeq" id="XP_054842962.1"/>
    </source>
</evidence>
<sequence>MIPPVEVSPLIKVTRYSALLLGMIYGKKRYDYLKPVAAEERRIEEEEKKKREEMERIAKALAEASEDTILK</sequence>
<dbReference type="Pfam" id="PF05680">
    <property type="entry name" value="ATP-synt_E"/>
    <property type="match status" value="1"/>
</dbReference>
<evidence type="ECO:0000256" key="2">
    <source>
        <dbReference type="ARBA" id="ARBA00007333"/>
    </source>
</evidence>
<keyword evidence="11 15" id="KW-0066">ATP synthesis</keyword>
<keyword evidence="7" id="KW-0007">Acetylation</keyword>
<accession>A0AA97JRP6</accession>
<dbReference type="KEGG" id="emc:129334719"/>
<evidence type="ECO:0000256" key="14">
    <source>
        <dbReference type="ARBA" id="ARBA00074682"/>
    </source>
</evidence>
<keyword evidence="16" id="KW-0175">Coiled coil</keyword>
<evidence type="ECO:0000256" key="9">
    <source>
        <dbReference type="ARBA" id="ARBA00023128"/>
    </source>
</evidence>
<keyword evidence="4 15" id="KW-0138">CF(0)</keyword>
<keyword evidence="8 15" id="KW-0406">Ion transport</keyword>
<evidence type="ECO:0000256" key="16">
    <source>
        <dbReference type="SAM" id="Coils"/>
    </source>
</evidence>
<keyword evidence="6 15" id="KW-0999">Mitochondrion inner membrane</keyword>
<keyword evidence="10" id="KW-0472">Membrane</keyword>
<comment type="subcellular location">
    <subcellularLocation>
        <location evidence="1 15">Mitochondrion inner membrane</location>
    </subcellularLocation>
</comment>
<dbReference type="RefSeq" id="XP_054842962.1">
    <property type="nucleotide sequence ID" value="XM_054986987.1"/>
</dbReference>
<evidence type="ECO:0000256" key="13">
    <source>
        <dbReference type="ARBA" id="ARBA00064647"/>
    </source>
</evidence>
<dbReference type="PANTHER" id="PTHR12427">
    <property type="entry name" value="ATP SYNTHASE E CHAIN, MITOCHONDRIAL"/>
    <property type="match status" value="1"/>
</dbReference>
<comment type="function">
    <text evidence="12 15">Subunit e, of the mitochondrial membrane ATP synthase complex (F(1)F(0) ATP synthase or Complex V) that produces ATP from ADP in the presence of a proton gradient across the membrane which is generated by electron transport complexes of the respiratory chain. ATP synthase complex consist of a soluble F(1) head domain - the catalytic core - and a membrane F(1) domain - the membrane proton channel. These two domains are linked by a central stalk rotating inside the F(1) region and a stationary peripheral stalk. During catalysis, ATP synthesis in the catalytic domain of F(1) is coupled via a rotary mechanism of the central stalk subunits to proton translocation. In vivo, can only synthesize ATP although its ATP hydrolase activity can be activated artificially in vitro. Part of the complex F(0) domain.</text>
</comment>
<evidence type="ECO:0000256" key="4">
    <source>
        <dbReference type="ARBA" id="ARBA00022547"/>
    </source>
</evidence>
<gene>
    <name evidence="18" type="primary">ATP5ME</name>
</gene>
<keyword evidence="5 15" id="KW-0375">Hydrogen ion transport</keyword>
<reference evidence="18" key="1">
    <citation type="submission" date="2025-08" db="UniProtKB">
        <authorList>
            <consortium name="RefSeq"/>
        </authorList>
    </citation>
    <scope>IDENTIFICATION</scope>
    <source>
        <tissue evidence="18">Blood</tissue>
    </source>
</reference>
<keyword evidence="17" id="KW-1185">Reference proteome</keyword>
<evidence type="ECO:0000256" key="8">
    <source>
        <dbReference type="ARBA" id="ARBA00023065"/>
    </source>
</evidence>
<dbReference type="GO" id="GO:0045259">
    <property type="term" value="C:proton-transporting ATP synthase complex"/>
    <property type="evidence" value="ECO:0007669"/>
    <property type="project" value="UniProtKB-UniRule"/>
</dbReference>
<evidence type="ECO:0000256" key="11">
    <source>
        <dbReference type="ARBA" id="ARBA00023310"/>
    </source>
</evidence>
<keyword evidence="3 15" id="KW-0813">Transport</keyword>
<dbReference type="InterPro" id="IPR008386">
    <property type="entry name" value="ATP_synth_F0_esu_mt"/>
</dbReference>
<dbReference type="Proteomes" id="UP001190640">
    <property type="component" value="Chromosome 8"/>
</dbReference>
<evidence type="ECO:0000256" key="3">
    <source>
        <dbReference type="ARBA" id="ARBA00022448"/>
    </source>
</evidence>
<dbReference type="CTD" id="521"/>
<evidence type="ECO:0000256" key="12">
    <source>
        <dbReference type="ARBA" id="ARBA00057306"/>
    </source>
</evidence>
<comment type="subunit">
    <text evidence="13">Component of the ATP synthase complex composed at least of ATP5F1A/subunit alpha, ATP5F1B/subunit beta, ATP5MC1/subunit c (homooctomer), MT-ATP6/subunit a, MT-ATP8/subunit 8, ATP5ME/subunit e, ATP5MF/subunit f, ATP5MG/subunit g, ATP5MK/subunit k, ATP5MJ/subunit j, ATP5F1C/subunit gamma, ATP5F1D/subunit delta, ATP5F1E/subunit epsilon, ATP5PF/subunit F6, ATP5PB/subunit b, ATP5PD/subunit d, ATP5PO/subunit OSCP. ATP synthase complex consists of a soluble F(1) head domain (subunits alpha(3) and beta(3)) - the catalytic core - and a membrane F(0) domain - the membrane proton channel (subunits c, a, 8, e, f, g, k and j). These two domains are linked by a central stalk (subunits gamma, delta, and epsilon) rotating inside the F1 region and a stationary peripheral stalk (subunits F6, b, d, and OSCP).</text>
</comment>
<evidence type="ECO:0000256" key="7">
    <source>
        <dbReference type="ARBA" id="ARBA00022990"/>
    </source>
</evidence>
<name>A0AA97JRP6_EUBMA</name>
<feature type="coiled-coil region" evidence="16">
    <location>
        <begin position="36"/>
        <end position="67"/>
    </location>
</feature>
<evidence type="ECO:0000256" key="15">
    <source>
        <dbReference type="RuleBase" id="RU367005"/>
    </source>
</evidence>
<dbReference type="GeneID" id="129334719"/>
<evidence type="ECO:0000256" key="5">
    <source>
        <dbReference type="ARBA" id="ARBA00022781"/>
    </source>
</evidence>
<comment type="similarity">
    <text evidence="2 15">Belongs to the ATPase e subunit family.</text>
</comment>
<comment type="subunit">
    <text evidence="15">F-type ATPases have 2 components, CF(1) - the catalytic core - and CF(0) - the membrane proton channel. CF(1) and CF(0) have multiple subunits.</text>
</comment>
<evidence type="ECO:0000256" key="6">
    <source>
        <dbReference type="ARBA" id="ARBA00022792"/>
    </source>
</evidence>
<dbReference type="AlphaFoldDB" id="A0AA97JRP6"/>
<organism evidence="17 18">
    <name type="scientific">Eublepharis macularius</name>
    <name type="common">Leopard gecko</name>
    <name type="synonym">Cyrtodactylus macularius</name>
    <dbReference type="NCBI Taxonomy" id="481883"/>
    <lineage>
        <taxon>Eukaryota</taxon>
        <taxon>Metazoa</taxon>
        <taxon>Chordata</taxon>
        <taxon>Craniata</taxon>
        <taxon>Vertebrata</taxon>
        <taxon>Euteleostomi</taxon>
        <taxon>Lepidosauria</taxon>
        <taxon>Squamata</taxon>
        <taxon>Bifurcata</taxon>
        <taxon>Gekkota</taxon>
        <taxon>Eublepharidae</taxon>
        <taxon>Eublepharinae</taxon>
        <taxon>Eublepharis</taxon>
    </lineage>
</organism>
<evidence type="ECO:0000256" key="10">
    <source>
        <dbReference type="ARBA" id="ARBA00023136"/>
    </source>
</evidence>